<dbReference type="EMBL" id="JBHSCR010000001">
    <property type="protein sequence ID" value="MFC4346548.1"/>
    <property type="molecule type" value="Genomic_DNA"/>
</dbReference>
<name>A0ABV8U6W4_9PROT</name>
<evidence type="ECO:0000259" key="4">
    <source>
        <dbReference type="PROSITE" id="PS50113"/>
    </source>
</evidence>
<dbReference type="CDD" id="cd00130">
    <property type="entry name" value="PAS"/>
    <property type="match status" value="3"/>
</dbReference>
<feature type="domain" description="PAS" evidence="3">
    <location>
        <begin position="36"/>
        <end position="65"/>
    </location>
</feature>
<feature type="domain" description="PAC" evidence="4">
    <location>
        <begin position="339"/>
        <end position="391"/>
    </location>
</feature>
<dbReference type="Pfam" id="PF00015">
    <property type="entry name" value="MCPsignal"/>
    <property type="match status" value="1"/>
</dbReference>
<dbReference type="InterPro" id="IPR004090">
    <property type="entry name" value="Chemotax_Me-accpt_rcpt"/>
</dbReference>
<feature type="domain" description="PAS" evidence="3">
    <location>
        <begin position="280"/>
        <end position="310"/>
    </location>
</feature>
<sequence length="628" mass="68057">MFDIIRKKPPSSQSTKLPAGLNASSLIGTMCASQAMISFDPNGVVVDANPTFLSLMGYGLEEIVGTHHSKFVDKKFAASPKYREFWDELNHGVYQSGIFKRHTKSGDVVWLQAVYLPQMGSDGKLERVVKFATDYSETQDRNIDALGKVAAMDQSQAVIEFELDGTIITANENFLSTVGYELSEIQGKHHSIFVDPAYSKSPKYAEFWDKLRAGEHLTSEYRRVGKAGKEIWLQASYTPILDADGKPIKVVKFATDITAQKLKNADYEGKIEALNKAQAVIEFELDGTIIAANQNFLEAVGYELEEIVGKHHSMFVDGTYKGSTEYKNFWIALGSGEFRSGEYQRVGNGGKEIWLQATYNPIFDPSGKPFKVVKFASDITSMVLARKERERVGAQVDKNLEEIVSSVGTANERAGLAASASTETEAMVQTVASAAEELNASFREIAESVALARNAVDKTSGETRAADKSTKTLSEAAEAMNKIVVLIEDIASQINLLALNATIESARAGEAGRGFAVVASEVKNLATQVATATGQISDEIARMQDVSSEVVERLVGINGAVGDLQGSVTGIAGAIEEQSVVTQEISSNMQTAAGAVAEINENLNDLSHNINSANNLANEGIDLYRRLE</sequence>
<dbReference type="InterPro" id="IPR035965">
    <property type="entry name" value="PAS-like_dom_sf"/>
</dbReference>
<dbReference type="SUPFAM" id="SSF58104">
    <property type="entry name" value="Methyl-accepting chemotaxis protein (MCP) signaling domain"/>
    <property type="match status" value="1"/>
</dbReference>
<organism evidence="5 6">
    <name type="scientific">Kordiimonas lipolytica</name>
    <dbReference type="NCBI Taxonomy" id="1662421"/>
    <lineage>
        <taxon>Bacteria</taxon>
        <taxon>Pseudomonadati</taxon>
        <taxon>Pseudomonadota</taxon>
        <taxon>Alphaproteobacteria</taxon>
        <taxon>Kordiimonadales</taxon>
        <taxon>Kordiimonadaceae</taxon>
        <taxon>Kordiimonas</taxon>
    </lineage>
</organism>
<dbReference type="PANTHER" id="PTHR24422">
    <property type="entry name" value="CHEMOTAXIS PROTEIN METHYLTRANSFERASE"/>
    <property type="match status" value="1"/>
</dbReference>
<dbReference type="InterPro" id="IPR000014">
    <property type="entry name" value="PAS"/>
</dbReference>
<dbReference type="PROSITE" id="PS50113">
    <property type="entry name" value="PAC"/>
    <property type="match status" value="2"/>
</dbReference>
<dbReference type="SMART" id="SM00283">
    <property type="entry name" value="MA"/>
    <property type="match status" value="1"/>
</dbReference>
<evidence type="ECO:0000313" key="5">
    <source>
        <dbReference type="EMBL" id="MFC4346548.1"/>
    </source>
</evidence>
<dbReference type="PROSITE" id="PS50111">
    <property type="entry name" value="CHEMOTAXIS_TRANSDUC_2"/>
    <property type="match status" value="1"/>
</dbReference>
<dbReference type="Gene3D" id="1.10.287.950">
    <property type="entry name" value="Methyl-accepting chemotaxis protein"/>
    <property type="match status" value="1"/>
</dbReference>
<evidence type="ECO:0000259" key="3">
    <source>
        <dbReference type="PROSITE" id="PS50112"/>
    </source>
</evidence>
<dbReference type="InterPro" id="IPR000700">
    <property type="entry name" value="PAS-assoc_C"/>
</dbReference>
<accession>A0ABV8U6W4</accession>
<dbReference type="Gene3D" id="3.30.450.20">
    <property type="entry name" value="PAS domain"/>
    <property type="match status" value="3"/>
</dbReference>
<keyword evidence="6" id="KW-1185">Reference proteome</keyword>
<dbReference type="SUPFAM" id="SSF55785">
    <property type="entry name" value="PYP-like sensor domain (PAS domain)"/>
    <property type="match status" value="3"/>
</dbReference>
<dbReference type="Proteomes" id="UP001595776">
    <property type="component" value="Unassembled WGS sequence"/>
</dbReference>
<dbReference type="PROSITE" id="PS50112">
    <property type="entry name" value="PAS"/>
    <property type="match status" value="2"/>
</dbReference>
<dbReference type="InterPro" id="IPR013655">
    <property type="entry name" value="PAS_fold_3"/>
</dbReference>
<dbReference type="NCBIfam" id="TIGR00229">
    <property type="entry name" value="sensory_box"/>
    <property type="match status" value="3"/>
</dbReference>
<comment type="caution">
    <text evidence="5">The sequence shown here is derived from an EMBL/GenBank/DDBJ whole genome shotgun (WGS) entry which is preliminary data.</text>
</comment>
<evidence type="ECO:0000259" key="2">
    <source>
        <dbReference type="PROSITE" id="PS50111"/>
    </source>
</evidence>
<keyword evidence="1" id="KW-0807">Transducer</keyword>
<evidence type="ECO:0000313" key="6">
    <source>
        <dbReference type="Proteomes" id="UP001595776"/>
    </source>
</evidence>
<dbReference type="PRINTS" id="PR00260">
    <property type="entry name" value="CHEMTRNSDUCR"/>
</dbReference>
<dbReference type="InterPro" id="IPR004089">
    <property type="entry name" value="MCPsignal_dom"/>
</dbReference>
<protein>
    <submittedName>
        <fullName evidence="5">PAS domain-containing protein</fullName>
    </submittedName>
</protein>
<dbReference type="SMART" id="SM00086">
    <property type="entry name" value="PAC"/>
    <property type="match status" value="3"/>
</dbReference>
<dbReference type="InterPro" id="IPR001610">
    <property type="entry name" value="PAC"/>
</dbReference>
<dbReference type="RefSeq" id="WP_231727301.1">
    <property type="nucleotide sequence ID" value="NZ_JBHSCR010000001.1"/>
</dbReference>
<reference evidence="6" key="1">
    <citation type="journal article" date="2019" name="Int. J. Syst. Evol. Microbiol.">
        <title>The Global Catalogue of Microorganisms (GCM) 10K type strain sequencing project: providing services to taxonomists for standard genome sequencing and annotation.</title>
        <authorList>
            <consortium name="The Broad Institute Genomics Platform"/>
            <consortium name="The Broad Institute Genome Sequencing Center for Infectious Disease"/>
            <person name="Wu L."/>
            <person name="Ma J."/>
        </authorList>
    </citation>
    <scope>NUCLEOTIDE SEQUENCE [LARGE SCALE GENOMIC DNA]</scope>
    <source>
        <strain evidence="6">CGMCC 1.15304</strain>
    </source>
</reference>
<feature type="domain" description="PAC" evidence="4">
    <location>
        <begin position="217"/>
        <end position="269"/>
    </location>
</feature>
<feature type="domain" description="Methyl-accepting transducer" evidence="2">
    <location>
        <begin position="392"/>
        <end position="618"/>
    </location>
</feature>
<dbReference type="SMART" id="SM00091">
    <property type="entry name" value="PAS"/>
    <property type="match status" value="3"/>
</dbReference>
<gene>
    <name evidence="5" type="ORF">ACFO5Q_01650</name>
</gene>
<dbReference type="PANTHER" id="PTHR24422:SF10">
    <property type="entry name" value="CHEMOTAXIS PROTEIN METHYLTRANSFERASE 2"/>
    <property type="match status" value="1"/>
</dbReference>
<dbReference type="InterPro" id="IPR050903">
    <property type="entry name" value="Bact_Chemotaxis_MeTrfase"/>
</dbReference>
<dbReference type="Pfam" id="PF08447">
    <property type="entry name" value="PAS_3"/>
    <property type="match status" value="3"/>
</dbReference>
<evidence type="ECO:0000256" key="1">
    <source>
        <dbReference type="PROSITE-ProRule" id="PRU00284"/>
    </source>
</evidence>
<proteinExistence type="predicted"/>